<dbReference type="AlphaFoldDB" id="A0A7V7PNJ0"/>
<keyword evidence="3" id="KW-1185">Reference proteome</keyword>
<dbReference type="InterPro" id="IPR029060">
    <property type="entry name" value="PIN-like_dom_sf"/>
</dbReference>
<dbReference type="EMBL" id="VZDO01000010">
    <property type="protein sequence ID" value="KAB0679327.1"/>
    <property type="molecule type" value="Genomic_DNA"/>
</dbReference>
<dbReference type="InterPro" id="IPR002716">
    <property type="entry name" value="PIN_dom"/>
</dbReference>
<dbReference type="CDD" id="cd09871">
    <property type="entry name" value="PIN_MtVapC28-VapC30-like"/>
    <property type="match status" value="1"/>
</dbReference>
<gene>
    <name evidence="2" type="ORF">F6X38_13405</name>
</gene>
<dbReference type="Pfam" id="PF01850">
    <property type="entry name" value="PIN"/>
    <property type="match status" value="1"/>
</dbReference>
<evidence type="ECO:0000313" key="3">
    <source>
        <dbReference type="Proteomes" id="UP000432089"/>
    </source>
</evidence>
<organism evidence="2 3">
    <name type="scientific">Plantimonas leprariae</name>
    <dbReference type="NCBI Taxonomy" id="2615207"/>
    <lineage>
        <taxon>Bacteria</taxon>
        <taxon>Pseudomonadati</taxon>
        <taxon>Pseudomonadota</taxon>
        <taxon>Alphaproteobacteria</taxon>
        <taxon>Hyphomicrobiales</taxon>
        <taxon>Aurantimonadaceae</taxon>
        <taxon>Plantimonas</taxon>
    </lineage>
</organism>
<dbReference type="Proteomes" id="UP000432089">
    <property type="component" value="Unassembled WGS sequence"/>
</dbReference>
<sequence>MFVDASALAAMLLDERQARLLAGRLQAAANRFTAVPCLLDTLATLSAARGLDAARIMPLFDRFLDAMAIRTVSLPASLAAPAAEAFARFGRSTGLTPNQCLAYAAARYYRVPLLFADPVFAETDIQPG</sequence>
<dbReference type="Gene3D" id="3.40.50.1010">
    <property type="entry name" value="5'-nuclease"/>
    <property type="match status" value="1"/>
</dbReference>
<evidence type="ECO:0000259" key="1">
    <source>
        <dbReference type="Pfam" id="PF01850"/>
    </source>
</evidence>
<comment type="caution">
    <text evidence="2">The sequence shown here is derived from an EMBL/GenBank/DDBJ whole genome shotgun (WGS) entry which is preliminary data.</text>
</comment>
<accession>A0A7V7PNJ0</accession>
<proteinExistence type="predicted"/>
<feature type="domain" description="PIN" evidence="1">
    <location>
        <begin position="1"/>
        <end position="124"/>
    </location>
</feature>
<name>A0A7V7PNJ0_9HYPH</name>
<dbReference type="RefSeq" id="WP_150970333.1">
    <property type="nucleotide sequence ID" value="NZ_VZDO01000010.1"/>
</dbReference>
<reference evidence="2 3" key="1">
    <citation type="submission" date="2019-09" db="EMBL/GenBank/DDBJ databases">
        <title>YIM 132180 draft genome.</title>
        <authorList>
            <person name="Zhang K."/>
        </authorList>
    </citation>
    <scope>NUCLEOTIDE SEQUENCE [LARGE SCALE GENOMIC DNA]</scope>
    <source>
        <strain evidence="2 3">YIM 132180</strain>
    </source>
</reference>
<evidence type="ECO:0000313" key="2">
    <source>
        <dbReference type="EMBL" id="KAB0679327.1"/>
    </source>
</evidence>
<dbReference type="SUPFAM" id="SSF88723">
    <property type="entry name" value="PIN domain-like"/>
    <property type="match status" value="1"/>
</dbReference>
<protein>
    <submittedName>
        <fullName evidence="2">Type II toxin-antitoxin system VapC family toxin</fullName>
    </submittedName>
</protein>